<dbReference type="AlphaFoldDB" id="A0AAW0MUL2"/>
<name>A0AAW0MUL2_9GOBI</name>
<keyword evidence="2" id="KW-1185">Reference proteome</keyword>
<dbReference type="Proteomes" id="UP001460270">
    <property type="component" value="Unassembled WGS sequence"/>
</dbReference>
<organism evidence="1 2">
    <name type="scientific">Mugilogobius chulae</name>
    <name type="common">yellowstripe goby</name>
    <dbReference type="NCBI Taxonomy" id="88201"/>
    <lineage>
        <taxon>Eukaryota</taxon>
        <taxon>Metazoa</taxon>
        <taxon>Chordata</taxon>
        <taxon>Craniata</taxon>
        <taxon>Vertebrata</taxon>
        <taxon>Euteleostomi</taxon>
        <taxon>Actinopterygii</taxon>
        <taxon>Neopterygii</taxon>
        <taxon>Teleostei</taxon>
        <taxon>Neoteleostei</taxon>
        <taxon>Acanthomorphata</taxon>
        <taxon>Gobiaria</taxon>
        <taxon>Gobiiformes</taxon>
        <taxon>Gobioidei</taxon>
        <taxon>Gobiidae</taxon>
        <taxon>Gobionellinae</taxon>
        <taxon>Mugilogobius</taxon>
    </lineage>
</organism>
<sequence>MTWKKFILTTTSNFFLLKPPSSLENSPELNSFLDDGNEFVLSVYKNENEIYLCKRISINTLYQAVKQVFAPVLLKNELWRAAFDPKLADLLSELEQAWAH</sequence>
<reference evidence="2" key="1">
    <citation type="submission" date="2024-04" db="EMBL/GenBank/DDBJ databases">
        <title>Salinicola lusitanus LLJ914,a marine bacterium isolated from the Okinawa Trough.</title>
        <authorList>
            <person name="Li J."/>
        </authorList>
    </citation>
    <scope>NUCLEOTIDE SEQUENCE [LARGE SCALE GENOMIC DNA]</scope>
</reference>
<proteinExistence type="predicted"/>
<evidence type="ECO:0000313" key="2">
    <source>
        <dbReference type="Proteomes" id="UP001460270"/>
    </source>
</evidence>
<protein>
    <submittedName>
        <fullName evidence="1">Uncharacterized protein</fullName>
    </submittedName>
</protein>
<gene>
    <name evidence="1" type="ORF">WMY93_029459</name>
</gene>
<comment type="caution">
    <text evidence="1">The sequence shown here is derived from an EMBL/GenBank/DDBJ whole genome shotgun (WGS) entry which is preliminary data.</text>
</comment>
<evidence type="ECO:0000313" key="1">
    <source>
        <dbReference type="EMBL" id="KAK7883285.1"/>
    </source>
</evidence>
<dbReference type="EMBL" id="JBBPFD010000021">
    <property type="protein sequence ID" value="KAK7883285.1"/>
    <property type="molecule type" value="Genomic_DNA"/>
</dbReference>
<accession>A0AAW0MUL2</accession>